<evidence type="ECO:0000256" key="1">
    <source>
        <dbReference type="SAM" id="MobiDB-lite"/>
    </source>
</evidence>
<feature type="compositionally biased region" description="Basic and acidic residues" evidence="1">
    <location>
        <begin position="62"/>
        <end position="72"/>
    </location>
</feature>
<protein>
    <submittedName>
        <fullName evidence="2">Uncharacterized protein</fullName>
    </submittedName>
</protein>
<dbReference type="Proteomes" id="UP001163046">
    <property type="component" value="Unassembled WGS sequence"/>
</dbReference>
<feature type="compositionally biased region" description="Basic and acidic residues" evidence="1">
    <location>
        <begin position="37"/>
        <end position="53"/>
    </location>
</feature>
<feature type="region of interest" description="Disordered" evidence="1">
    <location>
        <begin position="37"/>
        <end position="72"/>
    </location>
</feature>
<dbReference type="EMBL" id="MU827323">
    <property type="protein sequence ID" value="KAJ7356241.1"/>
    <property type="molecule type" value="Genomic_DNA"/>
</dbReference>
<name>A0A9X0CKM9_9CNID</name>
<gene>
    <name evidence="2" type="ORF">OS493_025995</name>
</gene>
<accession>A0A9X0CKM9</accession>
<reference evidence="2" key="1">
    <citation type="submission" date="2023-01" db="EMBL/GenBank/DDBJ databases">
        <title>Genome assembly of the deep-sea coral Lophelia pertusa.</title>
        <authorList>
            <person name="Herrera S."/>
            <person name="Cordes E."/>
        </authorList>
    </citation>
    <scope>NUCLEOTIDE SEQUENCE</scope>
    <source>
        <strain evidence="2">USNM1676648</strain>
        <tissue evidence="2">Polyp</tissue>
    </source>
</reference>
<evidence type="ECO:0000313" key="2">
    <source>
        <dbReference type="EMBL" id="KAJ7356241.1"/>
    </source>
</evidence>
<proteinExistence type="predicted"/>
<dbReference type="OrthoDB" id="5963707at2759"/>
<organism evidence="2 3">
    <name type="scientific">Desmophyllum pertusum</name>
    <dbReference type="NCBI Taxonomy" id="174260"/>
    <lineage>
        <taxon>Eukaryota</taxon>
        <taxon>Metazoa</taxon>
        <taxon>Cnidaria</taxon>
        <taxon>Anthozoa</taxon>
        <taxon>Hexacorallia</taxon>
        <taxon>Scleractinia</taxon>
        <taxon>Caryophylliina</taxon>
        <taxon>Caryophylliidae</taxon>
        <taxon>Desmophyllum</taxon>
    </lineage>
</organism>
<evidence type="ECO:0000313" key="3">
    <source>
        <dbReference type="Proteomes" id="UP001163046"/>
    </source>
</evidence>
<sequence length="134" mass="16330">MYHEAYHQEAQRRQRVIERKQLALERLKDQYTRQLQELDKKQKTKENQMEKTGTRAGTRSGTRLDTRATTREMHSRDALWLPDICQTTTGRTYYRQLIPPKQKPLHQWRDLKNRIRHDYNLVPLPYKKEDVVKR</sequence>
<keyword evidence="3" id="KW-1185">Reference proteome</keyword>
<comment type="caution">
    <text evidence="2">The sequence shown here is derived from an EMBL/GenBank/DDBJ whole genome shotgun (WGS) entry which is preliminary data.</text>
</comment>
<dbReference type="AlphaFoldDB" id="A0A9X0CKM9"/>